<comment type="caution">
    <text evidence="1">The sequence shown here is derived from an EMBL/GenBank/DDBJ whole genome shotgun (WGS) entry which is preliminary data.</text>
</comment>
<dbReference type="AlphaFoldDB" id="W2XZ64"/>
<organism evidence="1 2">
    <name type="scientific">Phytophthora nicotianae P10297</name>
    <dbReference type="NCBI Taxonomy" id="1317064"/>
    <lineage>
        <taxon>Eukaryota</taxon>
        <taxon>Sar</taxon>
        <taxon>Stramenopiles</taxon>
        <taxon>Oomycota</taxon>
        <taxon>Peronosporomycetes</taxon>
        <taxon>Peronosporales</taxon>
        <taxon>Peronosporaceae</taxon>
        <taxon>Phytophthora</taxon>
    </lineage>
</organism>
<protein>
    <submittedName>
        <fullName evidence="1">Uncharacterized protein</fullName>
    </submittedName>
</protein>
<dbReference type="Proteomes" id="UP000018948">
    <property type="component" value="Unassembled WGS sequence"/>
</dbReference>
<evidence type="ECO:0000313" key="1">
    <source>
        <dbReference type="EMBL" id="ETP28155.1"/>
    </source>
</evidence>
<reference evidence="1 2" key="1">
    <citation type="submission" date="2013-11" db="EMBL/GenBank/DDBJ databases">
        <title>The Genome Sequence of Phytophthora parasitica P10297.</title>
        <authorList>
            <consortium name="The Broad Institute Genomics Platform"/>
            <person name="Russ C."/>
            <person name="Tyler B."/>
            <person name="Panabieres F."/>
            <person name="Shan W."/>
            <person name="Tripathy S."/>
            <person name="Grunwald N."/>
            <person name="Machado M."/>
            <person name="Johnson C.S."/>
            <person name="Walker B."/>
            <person name="Young S.K."/>
            <person name="Zeng Q."/>
            <person name="Gargeya S."/>
            <person name="Fitzgerald M."/>
            <person name="Haas B."/>
            <person name="Abouelleil A."/>
            <person name="Allen A.W."/>
            <person name="Alvarado L."/>
            <person name="Arachchi H.M."/>
            <person name="Berlin A.M."/>
            <person name="Chapman S.B."/>
            <person name="Gainer-Dewar J."/>
            <person name="Goldberg J."/>
            <person name="Griggs A."/>
            <person name="Gujja S."/>
            <person name="Hansen M."/>
            <person name="Howarth C."/>
            <person name="Imamovic A."/>
            <person name="Ireland A."/>
            <person name="Larimer J."/>
            <person name="McCowan C."/>
            <person name="Murphy C."/>
            <person name="Pearson M."/>
            <person name="Poon T.W."/>
            <person name="Priest M."/>
            <person name="Roberts A."/>
            <person name="Saif S."/>
            <person name="Shea T."/>
            <person name="Sisk P."/>
            <person name="Sykes S."/>
            <person name="Wortman J."/>
            <person name="Nusbaum C."/>
            <person name="Birren B."/>
        </authorList>
    </citation>
    <scope>NUCLEOTIDE SEQUENCE [LARGE SCALE GENOMIC DNA]</scope>
    <source>
        <strain evidence="1 2">P10297</strain>
    </source>
</reference>
<sequence>MAVRGLLPYLGRSSVIEMTSKYLLSNQDLKQQ</sequence>
<gene>
    <name evidence="1" type="ORF">F442_22557</name>
</gene>
<proteinExistence type="predicted"/>
<name>W2XZ64_PHYNI</name>
<evidence type="ECO:0000313" key="2">
    <source>
        <dbReference type="Proteomes" id="UP000018948"/>
    </source>
</evidence>
<accession>W2XZ64</accession>
<dbReference type="EMBL" id="ANIY01005053">
    <property type="protein sequence ID" value="ETP28155.1"/>
    <property type="molecule type" value="Genomic_DNA"/>
</dbReference>